<reference evidence="2" key="1">
    <citation type="submission" date="2021-02" db="EMBL/GenBank/DDBJ databases">
        <title>Genome sequence Cadophora malorum strain M34.</title>
        <authorList>
            <person name="Stefanovic E."/>
            <person name="Vu D."/>
            <person name="Scully C."/>
            <person name="Dijksterhuis J."/>
            <person name="Roader J."/>
            <person name="Houbraken J."/>
        </authorList>
    </citation>
    <scope>NUCLEOTIDE SEQUENCE</scope>
    <source>
        <strain evidence="2">M34</strain>
    </source>
</reference>
<feature type="region of interest" description="Disordered" evidence="1">
    <location>
        <begin position="24"/>
        <end position="76"/>
    </location>
</feature>
<evidence type="ECO:0000256" key="1">
    <source>
        <dbReference type="SAM" id="MobiDB-lite"/>
    </source>
</evidence>
<comment type="caution">
    <text evidence="2">The sequence shown here is derived from an EMBL/GenBank/DDBJ whole genome shotgun (WGS) entry which is preliminary data.</text>
</comment>
<feature type="region of interest" description="Disordered" evidence="1">
    <location>
        <begin position="91"/>
        <end position="122"/>
    </location>
</feature>
<dbReference type="AlphaFoldDB" id="A0A8H7W0R1"/>
<dbReference type="EMBL" id="JAFJYH010000571">
    <property type="protein sequence ID" value="KAG4410862.1"/>
    <property type="molecule type" value="Genomic_DNA"/>
</dbReference>
<organism evidence="2 3">
    <name type="scientific">Cadophora malorum</name>
    <dbReference type="NCBI Taxonomy" id="108018"/>
    <lineage>
        <taxon>Eukaryota</taxon>
        <taxon>Fungi</taxon>
        <taxon>Dikarya</taxon>
        <taxon>Ascomycota</taxon>
        <taxon>Pezizomycotina</taxon>
        <taxon>Leotiomycetes</taxon>
        <taxon>Helotiales</taxon>
        <taxon>Ploettnerulaceae</taxon>
        <taxon>Cadophora</taxon>
    </lineage>
</organism>
<proteinExistence type="predicted"/>
<name>A0A8H7W0R1_9HELO</name>
<dbReference type="OrthoDB" id="3562035at2759"/>
<keyword evidence="3" id="KW-1185">Reference proteome</keyword>
<evidence type="ECO:0000313" key="3">
    <source>
        <dbReference type="Proteomes" id="UP000664132"/>
    </source>
</evidence>
<feature type="compositionally biased region" description="Polar residues" evidence="1">
    <location>
        <begin position="61"/>
        <end position="74"/>
    </location>
</feature>
<sequence length="328" mass="36397">MSQLRGTGPSVNVGKMDKRFSTLFLESPRLSTDKSADVNKAPSKMKKMLGRLFNTPPRRSPNPSTQEQKPTPQENADRLWDTVLSLTKPTPKKPSAILGTVKPLPAPKPQGGSITKGKTPKQSVTVPPLFEVPSYTKKDIFYKGKGKPVVHSSRDSKFSSISSLPSLKTLNLTSSTTNSPISAVSSATTVSTTLNAHLSLSRSEFTHLQSLLRRARRRLQQQEFLTANLANNLLFIFARKEIQVQNLKRLRKSEQANMLSTIFRTKEHIGRLFLRKAAFLQHSFASLDKLRKAVTDAEKEAVDAIPEACTSRMAAEGIRFVVEREMLA</sequence>
<protein>
    <submittedName>
        <fullName evidence="2">Uncharacterized protein</fullName>
    </submittedName>
</protein>
<gene>
    <name evidence="2" type="ORF">IFR04_016007</name>
</gene>
<feature type="non-terminal residue" evidence="2">
    <location>
        <position position="328"/>
    </location>
</feature>
<accession>A0A8H7W0R1</accession>
<evidence type="ECO:0000313" key="2">
    <source>
        <dbReference type="EMBL" id="KAG4410862.1"/>
    </source>
</evidence>
<dbReference type="Proteomes" id="UP000664132">
    <property type="component" value="Unassembled WGS sequence"/>
</dbReference>